<evidence type="ECO:0000313" key="3">
    <source>
        <dbReference type="EMBL" id="RXW21800.1"/>
    </source>
</evidence>
<dbReference type="PANTHER" id="PTHR38248:SF2">
    <property type="entry name" value="FUNK1 11"/>
    <property type="match status" value="1"/>
</dbReference>
<gene>
    <name evidence="3" type="ORF">EST38_g4062</name>
</gene>
<accession>A0A4Q2DNH3</accession>
<feature type="compositionally biased region" description="Basic and acidic residues" evidence="1">
    <location>
        <begin position="124"/>
        <end position="140"/>
    </location>
</feature>
<keyword evidence="4" id="KW-1185">Reference proteome</keyword>
<dbReference type="Pfam" id="PF17667">
    <property type="entry name" value="Pkinase_fungal"/>
    <property type="match status" value="1"/>
</dbReference>
<name>A0A4Q2DNH3_9AGAR</name>
<evidence type="ECO:0000259" key="2">
    <source>
        <dbReference type="Pfam" id="PF17667"/>
    </source>
</evidence>
<dbReference type="OrthoDB" id="5569250at2759"/>
<organism evidence="3 4">
    <name type="scientific">Candolleomyces aberdarensis</name>
    <dbReference type="NCBI Taxonomy" id="2316362"/>
    <lineage>
        <taxon>Eukaryota</taxon>
        <taxon>Fungi</taxon>
        <taxon>Dikarya</taxon>
        <taxon>Basidiomycota</taxon>
        <taxon>Agaricomycotina</taxon>
        <taxon>Agaricomycetes</taxon>
        <taxon>Agaricomycetidae</taxon>
        <taxon>Agaricales</taxon>
        <taxon>Agaricineae</taxon>
        <taxon>Psathyrellaceae</taxon>
        <taxon>Candolleomyces</taxon>
    </lineage>
</organism>
<evidence type="ECO:0000313" key="4">
    <source>
        <dbReference type="Proteomes" id="UP000290288"/>
    </source>
</evidence>
<dbReference type="STRING" id="2316362.A0A4Q2DNH3"/>
<reference evidence="3 4" key="1">
    <citation type="submission" date="2019-01" db="EMBL/GenBank/DDBJ databases">
        <title>Draft genome sequence of Psathyrella aberdarensis IHI B618.</title>
        <authorList>
            <person name="Buettner E."/>
            <person name="Kellner H."/>
        </authorList>
    </citation>
    <scope>NUCLEOTIDE SEQUENCE [LARGE SCALE GENOMIC DNA]</scope>
    <source>
        <strain evidence="3 4">IHI B618</strain>
    </source>
</reference>
<protein>
    <recommendedName>
        <fullName evidence="2">Fungal-type protein kinase domain-containing protein</fullName>
    </recommendedName>
</protein>
<dbReference type="AlphaFoldDB" id="A0A4Q2DNH3"/>
<comment type="caution">
    <text evidence="3">The sequence shown here is derived from an EMBL/GenBank/DDBJ whole genome shotgun (WGS) entry which is preliminary data.</text>
</comment>
<dbReference type="Proteomes" id="UP000290288">
    <property type="component" value="Unassembled WGS sequence"/>
</dbReference>
<dbReference type="InterPro" id="IPR040976">
    <property type="entry name" value="Pkinase_fungal"/>
</dbReference>
<proteinExistence type="predicted"/>
<evidence type="ECO:0000256" key="1">
    <source>
        <dbReference type="SAM" id="MobiDB-lite"/>
    </source>
</evidence>
<dbReference type="EMBL" id="SDEE01000095">
    <property type="protein sequence ID" value="RXW21800.1"/>
    <property type="molecule type" value="Genomic_DNA"/>
</dbReference>
<sequence>MANVNTPATSLPQAPQRLKVASKIDLVDFAVQVLSIDKEVAHGIHDKTLWMLEEPLLQSYKGSKAADKFLILANTFLTKVYRSLARGRTLKPTSRANIEKNVTGEGKGKRGKRGREEDAEDEKDNGVKRARRNDSDDARTRLSDQPVAVLPLELQCLACNSRYFIVEIKVRQFKVTVAYYDQFLEFVVAAFDFRERPGDLALILYGTNATEARRFGVEPHLLKWSPYMPVSEGKTGMFFFGTHKCVTSCGLGGFLRIPSVNKPTKALDSNGLWPIGLKKDWVDSYFEIRQRSGSWSFKIVDVLQQPAQLLGNATVVYKVKLAAKNGVSVPAREADHNVHLLKVSWPSKGEASEQQPTWSVLFKLDSWPEEVLKLTIPPVQRFKASYTAENLDLLCKKLDLNLEDRLAAQLNRELRVELEDYCRPWCEVDTEEELVEVWRQCVESHNDVWKKTKFLHRNINDTSIMFYRKNGKVHGVLKDWDGATKDGNFDRRKGSVVRENRTFMAIDLLADAHEHLHRHDLEAFFYALVWATAHYDLKVKSRRSTLEMFHLWEEEDSFKSKHLFMNPKLDPRRIESWGREAIRPEFHRILHQVITPLRNIFMIGFEKLGYWEQQYISVDFETCGGALAYGTFMMAIRKFQKELKEKEPCQCFYN</sequence>
<feature type="region of interest" description="Disordered" evidence="1">
    <location>
        <begin position="92"/>
        <end position="140"/>
    </location>
</feature>
<dbReference type="PANTHER" id="PTHR38248">
    <property type="entry name" value="FUNK1 6"/>
    <property type="match status" value="1"/>
</dbReference>
<feature type="domain" description="Fungal-type protein kinase" evidence="2">
    <location>
        <begin position="415"/>
        <end position="531"/>
    </location>
</feature>